<dbReference type="PROSITE" id="PS51257">
    <property type="entry name" value="PROKAR_LIPOPROTEIN"/>
    <property type="match status" value="1"/>
</dbReference>
<evidence type="ECO:0000256" key="1">
    <source>
        <dbReference type="SAM" id="MobiDB-lite"/>
    </source>
</evidence>
<feature type="compositionally biased region" description="Pro residues" evidence="1">
    <location>
        <begin position="53"/>
        <end position="65"/>
    </location>
</feature>
<evidence type="ECO:0000313" key="4">
    <source>
        <dbReference type="Proteomes" id="UP000268535"/>
    </source>
</evidence>
<evidence type="ECO:0000256" key="2">
    <source>
        <dbReference type="SAM" id="Phobius"/>
    </source>
</evidence>
<proteinExistence type="predicted"/>
<evidence type="ECO:0000313" key="3">
    <source>
        <dbReference type="EMBL" id="RKO95866.1"/>
    </source>
</evidence>
<gene>
    <name evidence="3" type="ORF">CAUPRSCDRAFT_12434</name>
</gene>
<keyword evidence="2" id="KW-0812">Transmembrane</keyword>
<feature type="transmembrane region" description="Helical" evidence="2">
    <location>
        <begin position="12"/>
        <end position="30"/>
    </location>
</feature>
<keyword evidence="2" id="KW-1133">Transmembrane helix</keyword>
<feature type="compositionally biased region" description="Basic and acidic residues" evidence="1">
    <location>
        <begin position="75"/>
        <end position="84"/>
    </location>
</feature>
<reference evidence="4" key="1">
    <citation type="journal article" date="2018" name="Nat. Microbiol.">
        <title>Leveraging single-cell genomics to expand the fungal tree of life.</title>
        <authorList>
            <person name="Ahrendt S.R."/>
            <person name="Quandt C.A."/>
            <person name="Ciobanu D."/>
            <person name="Clum A."/>
            <person name="Salamov A."/>
            <person name="Andreopoulos B."/>
            <person name="Cheng J.F."/>
            <person name="Woyke T."/>
            <person name="Pelin A."/>
            <person name="Henrissat B."/>
            <person name="Reynolds N.K."/>
            <person name="Benny G.L."/>
            <person name="Smith M.E."/>
            <person name="James T.Y."/>
            <person name="Grigoriev I.V."/>
        </authorList>
    </citation>
    <scope>NUCLEOTIDE SEQUENCE [LARGE SCALE GENOMIC DNA]</scope>
    <source>
        <strain evidence="4">ATCC 52028</strain>
    </source>
</reference>
<dbReference type="AlphaFoldDB" id="A0A4P9WX75"/>
<dbReference type="Proteomes" id="UP000268535">
    <property type="component" value="Unassembled WGS sequence"/>
</dbReference>
<feature type="region of interest" description="Disordered" evidence="1">
    <location>
        <begin position="38"/>
        <end position="145"/>
    </location>
</feature>
<dbReference type="EMBL" id="ML010771">
    <property type="protein sequence ID" value="RKO95866.1"/>
    <property type="molecule type" value="Genomic_DNA"/>
</dbReference>
<keyword evidence="2" id="KW-0472">Membrane</keyword>
<name>A0A4P9WX75_9FUNG</name>
<accession>A0A4P9WX75</accession>
<protein>
    <submittedName>
        <fullName evidence="3">Uncharacterized protein</fullName>
    </submittedName>
</protein>
<organism evidence="3 4">
    <name type="scientific">Caulochytrium protostelioides</name>
    <dbReference type="NCBI Taxonomy" id="1555241"/>
    <lineage>
        <taxon>Eukaryota</taxon>
        <taxon>Fungi</taxon>
        <taxon>Fungi incertae sedis</taxon>
        <taxon>Chytridiomycota</taxon>
        <taxon>Chytridiomycota incertae sedis</taxon>
        <taxon>Chytridiomycetes</taxon>
        <taxon>Caulochytriales</taxon>
        <taxon>Caulochytriaceae</taxon>
        <taxon>Caulochytrium</taxon>
    </lineage>
</organism>
<sequence>MTRPWDVSLVGSVVSVGCRGLVIAPHFGMTNRRYRRILRKARRKKEEGLASPSPSPSPLPSPSPSPSLSTSADTAGERRHDPPGARRWPPPPGNNKDQGPRAGIGVLSVPAIPSRVTTPPSEPPPPPRDPANHCRPTRPEPSAFG</sequence>
<feature type="compositionally biased region" description="Pro residues" evidence="1">
    <location>
        <begin position="120"/>
        <end position="129"/>
    </location>
</feature>